<feature type="transmembrane region" description="Helical" evidence="1">
    <location>
        <begin position="20"/>
        <end position="40"/>
    </location>
</feature>
<protein>
    <submittedName>
        <fullName evidence="2">Uncharacterized protein</fullName>
    </submittedName>
</protein>
<organism evidence="2 3">
    <name type="scientific">Ridgeia piscesae</name>
    <name type="common">Tubeworm</name>
    <dbReference type="NCBI Taxonomy" id="27915"/>
    <lineage>
        <taxon>Eukaryota</taxon>
        <taxon>Metazoa</taxon>
        <taxon>Spiralia</taxon>
        <taxon>Lophotrochozoa</taxon>
        <taxon>Annelida</taxon>
        <taxon>Polychaeta</taxon>
        <taxon>Sedentaria</taxon>
        <taxon>Canalipalpata</taxon>
        <taxon>Sabellida</taxon>
        <taxon>Siboglinidae</taxon>
        <taxon>Ridgeia</taxon>
    </lineage>
</organism>
<gene>
    <name evidence="2" type="ORF">NP493_1277g00021</name>
</gene>
<accession>A0AAD9KA24</accession>
<keyword evidence="1" id="KW-0812">Transmembrane</keyword>
<keyword evidence="1" id="KW-0472">Membrane</keyword>
<keyword evidence="3" id="KW-1185">Reference proteome</keyword>
<proteinExistence type="predicted"/>
<evidence type="ECO:0000256" key="1">
    <source>
        <dbReference type="SAM" id="Phobius"/>
    </source>
</evidence>
<evidence type="ECO:0000313" key="3">
    <source>
        <dbReference type="Proteomes" id="UP001209878"/>
    </source>
</evidence>
<comment type="caution">
    <text evidence="2">The sequence shown here is derived from an EMBL/GenBank/DDBJ whole genome shotgun (WGS) entry which is preliminary data.</text>
</comment>
<name>A0AAD9KA24_RIDPI</name>
<keyword evidence="1" id="KW-1133">Transmembrane helix</keyword>
<sequence length="113" mass="12533">MSVSSTNSTLSKYHCRYNKCIFICHQIIVISTLVTVSLSYPHNLSLYHCHLHTTCQSTTVMYTQNVSIHPSPQNHPCIHTFTSSTKSVSITIIPRLTSSALACPTSCICSMQL</sequence>
<reference evidence="2" key="1">
    <citation type="journal article" date="2023" name="Mol. Biol. Evol.">
        <title>Third-Generation Sequencing Reveals the Adaptive Role of the Epigenome in Three Deep-Sea Polychaetes.</title>
        <authorList>
            <person name="Perez M."/>
            <person name="Aroh O."/>
            <person name="Sun Y."/>
            <person name="Lan Y."/>
            <person name="Juniper S.K."/>
            <person name="Young C.R."/>
            <person name="Angers B."/>
            <person name="Qian P.Y."/>
        </authorList>
    </citation>
    <scope>NUCLEOTIDE SEQUENCE</scope>
    <source>
        <strain evidence="2">R07B-5</strain>
    </source>
</reference>
<dbReference type="Proteomes" id="UP001209878">
    <property type="component" value="Unassembled WGS sequence"/>
</dbReference>
<evidence type="ECO:0000313" key="2">
    <source>
        <dbReference type="EMBL" id="KAK2167444.1"/>
    </source>
</evidence>
<dbReference type="EMBL" id="JAODUO010001273">
    <property type="protein sequence ID" value="KAK2167444.1"/>
    <property type="molecule type" value="Genomic_DNA"/>
</dbReference>
<dbReference type="AlphaFoldDB" id="A0AAD9KA24"/>